<accession>Q652A5</accession>
<evidence type="ECO:0000313" key="1">
    <source>
        <dbReference type="EMBL" id="BAD46362.1"/>
    </source>
</evidence>
<reference evidence="2" key="2">
    <citation type="journal article" date="2008" name="Nucleic Acids Res.">
        <title>The rice annotation project database (RAP-DB): 2008 update.</title>
        <authorList>
            <consortium name="The rice annotation project (RAP)"/>
        </authorList>
    </citation>
    <scope>GENOME REANNOTATION</scope>
    <source>
        <strain evidence="2">cv. Nipponbare</strain>
    </source>
</reference>
<sequence length="110" mass="12050">MARLAMTVRRNAARDAGDWRRDRGRWVMRWHTRLGAAASAKVEQRLARLAATVRRDAGGRRATQGRTRAGAAVGAMAEQRPAWLLGIGQRAMRAAGEGHWAIRAARGTGH</sequence>
<protein>
    <submittedName>
        <fullName evidence="1">Uncharacterized protein</fullName>
    </submittedName>
</protein>
<dbReference type="AlphaFoldDB" id="Q652A5"/>
<evidence type="ECO:0000313" key="2">
    <source>
        <dbReference type="Proteomes" id="UP000000763"/>
    </source>
</evidence>
<organism evidence="1 2">
    <name type="scientific">Oryza sativa subsp. japonica</name>
    <name type="common">Rice</name>
    <dbReference type="NCBI Taxonomy" id="39947"/>
    <lineage>
        <taxon>Eukaryota</taxon>
        <taxon>Viridiplantae</taxon>
        <taxon>Streptophyta</taxon>
        <taxon>Embryophyta</taxon>
        <taxon>Tracheophyta</taxon>
        <taxon>Spermatophyta</taxon>
        <taxon>Magnoliopsida</taxon>
        <taxon>Liliopsida</taxon>
        <taxon>Poales</taxon>
        <taxon>Poaceae</taxon>
        <taxon>BOP clade</taxon>
        <taxon>Oryzoideae</taxon>
        <taxon>Oryzeae</taxon>
        <taxon>Oryzinae</taxon>
        <taxon>Oryza</taxon>
        <taxon>Oryza sativa</taxon>
    </lineage>
</organism>
<dbReference type="Proteomes" id="UP000000763">
    <property type="component" value="Chromosome 9"/>
</dbReference>
<gene>
    <name evidence="1" type="primary">OJ1439_F07.22</name>
</gene>
<proteinExistence type="predicted"/>
<reference evidence="2" key="1">
    <citation type="journal article" date="2005" name="Nature">
        <title>The map-based sequence of the rice genome.</title>
        <authorList>
            <consortium name="International rice genome sequencing project (IRGSP)"/>
            <person name="Matsumoto T."/>
            <person name="Wu J."/>
            <person name="Kanamori H."/>
            <person name="Katayose Y."/>
            <person name="Fujisawa M."/>
            <person name="Namiki N."/>
            <person name="Mizuno H."/>
            <person name="Yamamoto K."/>
            <person name="Antonio B.A."/>
            <person name="Baba T."/>
            <person name="Sakata K."/>
            <person name="Nagamura Y."/>
            <person name="Aoki H."/>
            <person name="Arikawa K."/>
            <person name="Arita K."/>
            <person name="Bito T."/>
            <person name="Chiden Y."/>
            <person name="Fujitsuka N."/>
            <person name="Fukunaka R."/>
            <person name="Hamada M."/>
            <person name="Harada C."/>
            <person name="Hayashi A."/>
            <person name="Hijishita S."/>
            <person name="Honda M."/>
            <person name="Hosokawa S."/>
            <person name="Ichikawa Y."/>
            <person name="Idonuma A."/>
            <person name="Iijima M."/>
            <person name="Ikeda M."/>
            <person name="Ikeno M."/>
            <person name="Ito K."/>
            <person name="Ito S."/>
            <person name="Ito T."/>
            <person name="Ito Y."/>
            <person name="Ito Y."/>
            <person name="Iwabuchi A."/>
            <person name="Kamiya K."/>
            <person name="Karasawa W."/>
            <person name="Kurita K."/>
            <person name="Katagiri S."/>
            <person name="Kikuta A."/>
            <person name="Kobayashi H."/>
            <person name="Kobayashi N."/>
            <person name="Machita K."/>
            <person name="Maehara T."/>
            <person name="Masukawa M."/>
            <person name="Mizubayashi T."/>
            <person name="Mukai Y."/>
            <person name="Nagasaki H."/>
            <person name="Nagata Y."/>
            <person name="Naito S."/>
            <person name="Nakashima M."/>
            <person name="Nakama Y."/>
            <person name="Nakamichi Y."/>
            <person name="Nakamura M."/>
            <person name="Meguro A."/>
            <person name="Negishi M."/>
            <person name="Ohta I."/>
            <person name="Ohta T."/>
            <person name="Okamoto M."/>
            <person name="Ono N."/>
            <person name="Saji S."/>
            <person name="Sakaguchi M."/>
            <person name="Sakai K."/>
            <person name="Shibata M."/>
            <person name="Shimokawa T."/>
            <person name="Song J."/>
            <person name="Takazaki Y."/>
            <person name="Terasawa K."/>
            <person name="Tsugane M."/>
            <person name="Tsuji K."/>
            <person name="Ueda S."/>
            <person name="Waki K."/>
            <person name="Yamagata H."/>
            <person name="Yamamoto M."/>
            <person name="Yamamoto S."/>
            <person name="Yamane H."/>
            <person name="Yoshiki S."/>
            <person name="Yoshihara R."/>
            <person name="Yukawa K."/>
            <person name="Zhong H."/>
            <person name="Yano M."/>
            <person name="Yuan Q."/>
            <person name="Ouyang S."/>
            <person name="Liu J."/>
            <person name="Jones K.M."/>
            <person name="Gansberger K."/>
            <person name="Moffat K."/>
            <person name="Hill J."/>
            <person name="Bera J."/>
            <person name="Fadrosh D."/>
            <person name="Jin S."/>
            <person name="Johri S."/>
            <person name="Kim M."/>
            <person name="Overton L."/>
            <person name="Reardon M."/>
            <person name="Tsitrin T."/>
            <person name="Vuong H."/>
            <person name="Weaver B."/>
            <person name="Ciecko A."/>
            <person name="Tallon L."/>
            <person name="Jackson J."/>
            <person name="Pai G."/>
            <person name="Aken S.V."/>
            <person name="Utterback T."/>
            <person name="Reidmuller S."/>
            <person name="Feldblyum T."/>
            <person name="Hsiao J."/>
            <person name="Zismann V."/>
            <person name="Iobst S."/>
            <person name="de Vazeille A.R."/>
            <person name="Buell C.R."/>
            <person name="Ying K."/>
            <person name="Li Y."/>
            <person name="Lu T."/>
            <person name="Huang Y."/>
            <person name="Zhao Q."/>
            <person name="Feng Q."/>
            <person name="Zhang L."/>
            <person name="Zhu J."/>
            <person name="Weng Q."/>
            <person name="Mu J."/>
            <person name="Lu Y."/>
            <person name="Fan D."/>
            <person name="Liu Y."/>
            <person name="Guan J."/>
            <person name="Zhang Y."/>
            <person name="Yu S."/>
            <person name="Liu X."/>
            <person name="Zhang Y."/>
            <person name="Hong G."/>
            <person name="Han B."/>
            <person name="Choisne N."/>
            <person name="Demange N."/>
            <person name="Orjeda G."/>
            <person name="Samain S."/>
            <person name="Cattolico L."/>
            <person name="Pelletier E."/>
            <person name="Couloux A."/>
            <person name="Segurens B."/>
            <person name="Wincker P."/>
            <person name="D'Hont A."/>
            <person name="Scarpelli C."/>
            <person name="Weissenbach J."/>
            <person name="Salanoubat M."/>
            <person name="Quetier F."/>
            <person name="Yu Y."/>
            <person name="Kim H.R."/>
            <person name="Rambo T."/>
            <person name="Currie J."/>
            <person name="Collura K."/>
            <person name="Luo M."/>
            <person name="Yang T."/>
            <person name="Ammiraju J.S.S."/>
            <person name="Engler F."/>
            <person name="Soderlund C."/>
            <person name="Wing R.A."/>
            <person name="Palmer L.E."/>
            <person name="de la Bastide M."/>
            <person name="Spiegel L."/>
            <person name="Nascimento L."/>
            <person name="Zutavern T."/>
            <person name="O'Shaughnessy A."/>
            <person name="Dike S."/>
            <person name="Dedhia N."/>
            <person name="Preston R."/>
            <person name="Balija V."/>
            <person name="McCombie W.R."/>
            <person name="Chow T."/>
            <person name="Chen H."/>
            <person name="Chung M."/>
            <person name="Chen C."/>
            <person name="Shaw J."/>
            <person name="Wu H."/>
            <person name="Hsiao K."/>
            <person name="Chao Y."/>
            <person name="Chu M."/>
            <person name="Cheng C."/>
            <person name="Hour A."/>
            <person name="Lee P."/>
            <person name="Lin S."/>
            <person name="Lin Y."/>
            <person name="Liou J."/>
            <person name="Liu S."/>
            <person name="Hsing Y."/>
            <person name="Raghuvanshi S."/>
            <person name="Mohanty A."/>
            <person name="Bharti A.K."/>
            <person name="Gaur A."/>
            <person name="Gupta V."/>
            <person name="Kumar D."/>
            <person name="Ravi V."/>
            <person name="Vij S."/>
            <person name="Kapur A."/>
            <person name="Khurana P."/>
            <person name="Khurana P."/>
            <person name="Khurana J.P."/>
            <person name="Tyagi A.K."/>
            <person name="Gaikwad K."/>
            <person name="Singh A."/>
            <person name="Dalal V."/>
            <person name="Srivastava S."/>
            <person name="Dixit A."/>
            <person name="Pal A.K."/>
            <person name="Ghazi I.A."/>
            <person name="Yadav M."/>
            <person name="Pandit A."/>
            <person name="Bhargava A."/>
            <person name="Sureshbabu K."/>
            <person name="Batra K."/>
            <person name="Sharma T.R."/>
            <person name="Mohapatra T."/>
            <person name="Singh N.K."/>
            <person name="Messing J."/>
            <person name="Nelson A.B."/>
            <person name="Fuks G."/>
            <person name="Kavchok S."/>
            <person name="Keizer G."/>
            <person name="Linton E."/>
            <person name="Llaca V."/>
            <person name="Song R."/>
            <person name="Tanyolac B."/>
            <person name="Young S."/>
            <person name="Ho-Il K."/>
            <person name="Hahn J.H."/>
            <person name="Sangsakoo G."/>
            <person name="Vanavichit A."/>
            <person name="de Mattos Luiz.A.T."/>
            <person name="Zimmer P.D."/>
            <person name="Malone G."/>
            <person name="Dellagostin O."/>
            <person name="de Oliveira A.C."/>
            <person name="Bevan M."/>
            <person name="Bancroft I."/>
            <person name="Minx P."/>
            <person name="Cordum H."/>
            <person name="Wilson R."/>
            <person name="Cheng Z."/>
            <person name="Jin W."/>
            <person name="Jiang J."/>
            <person name="Leong S.A."/>
            <person name="Iwama H."/>
            <person name="Gojobori T."/>
            <person name="Itoh T."/>
            <person name="Niimura Y."/>
            <person name="Fujii Y."/>
            <person name="Habara T."/>
            <person name="Sakai H."/>
            <person name="Sato Y."/>
            <person name="Wilson G."/>
            <person name="Kumar K."/>
            <person name="McCouch S."/>
            <person name="Juretic N."/>
            <person name="Hoen D."/>
            <person name="Wright S."/>
            <person name="Bruskiewich R."/>
            <person name="Bureau T."/>
            <person name="Miyao A."/>
            <person name="Hirochika H."/>
            <person name="Nishikawa T."/>
            <person name="Kadowaki K."/>
            <person name="Sugiura M."/>
            <person name="Burr B."/>
            <person name="Sasaki T."/>
        </authorList>
    </citation>
    <scope>NUCLEOTIDE SEQUENCE [LARGE SCALE GENOMIC DNA]</scope>
    <source>
        <strain evidence="2">cv. Nipponbare</strain>
    </source>
</reference>
<dbReference type="EMBL" id="AP005681">
    <property type="protein sequence ID" value="BAD46362.1"/>
    <property type="molecule type" value="Genomic_DNA"/>
</dbReference>
<name>Q652A5_ORYSJ</name>